<dbReference type="InterPro" id="IPR054665">
    <property type="entry name" value="ZirU-like_dom"/>
</dbReference>
<proteinExistence type="predicted"/>
<sequence length="256" mass="26761">MSNKNQQTPMIRKNNLSVLIAGAMLGMTFGTSALAATTQAPISITSPATTAVIGHAPELKAGTITATDKNNDGVLGENDELKASGFDFSDKDNDTLVSIVYEWHDGKNVIAGQTRDMLKLTSALLGKNITVKAVAKTDPAKTEPSESVAVAAATFIDISGKTILGGTNIPTVNGNIVKSVTISGLTGAGSRPLVGDSLKANVTCHGTCDNNLTYKWQIQDSVNSSKYTDISGATTATYTVKGTEQKRKIQVIVSNK</sequence>
<evidence type="ECO:0000256" key="1">
    <source>
        <dbReference type="SAM" id="SignalP"/>
    </source>
</evidence>
<organism evidence="2 3">
    <name type="scientific">Providencia rettgeri</name>
    <dbReference type="NCBI Taxonomy" id="587"/>
    <lineage>
        <taxon>Bacteria</taxon>
        <taxon>Pseudomonadati</taxon>
        <taxon>Pseudomonadota</taxon>
        <taxon>Gammaproteobacteria</taxon>
        <taxon>Enterobacterales</taxon>
        <taxon>Morganellaceae</taxon>
        <taxon>Providencia</taxon>
    </lineage>
</organism>
<name>A0A379FL76_PRORE</name>
<dbReference type="Proteomes" id="UP000254208">
    <property type="component" value="Unassembled WGS sequence"/>
</dbReference>
<evidence type="ECO:0000313" key="2">
    <source>
        <dbReference type="EMBL" id="SUC29535.1"/>
    </source>
</evidence>
<feature type="chain" id="PRO_5016837490" description="Invasin family protein" evidence="1">
    <location>
        <begin position="36"/>
        <end position="256"/>
    </location>
</feature>
<reference evidence="2 3" key="1">
    <citation type="submission" date="2018-06" db="EMBL/GenBank/DDBJ databases">
        <authorList>
            <consortium name="Pathogen Informatics"/>
            <person name="Doyle S."/>
        </authorList>
    </citation>
    <scope>NUCLEOTIDE SEQUENCE [LARGE SCALE GENOMIC DNA]</scope>
    <source>
        <strain evidence="2 3">NCTC11801</strain>
    </source>
</reference>
<evidence type="ECO:0008006" key="4">
    <source>
        <dbReference type="Google" id="ProtNLM"/>
    </source>
</evidence>
<dbReference type="Gene3D" id="2.60.40.2700">
    <property type="match status" value="1"/>
</dbReference>
<dbReference type="GeneID" id="93671563"/>
<keyword evidence="1" id="KW-0732">Signal</keyword>
<evidence type="ECO:0000313" key="3">
    <source>
        <dbReference type="Proteomes" id="UP000254208"/>
    </source>
</evidence>
<accession>A0A379FL76</accession>
<dbReference type="RefSeq" id="WP_115166472.1">
    <property type="nucleotide sequence ID" value="NZ_ABEXOC020000008.1"/>
</dbReference>
<dbReference type="AlphaFoldDB" id="A0A379FL76"/>
<dbReference type="NCBIfam" id="NF040485">
    <property type="entry name" value="ZirU_fam"/>
    <property type="match status" value="1"/>
</dbReference>
<protein>
    <recommendedName>
        <fullName evidence="4">Invasin family protein</fullName>
    </recommendedName>
</protein>
<dbReference type="EMBL" id="UGTZ01000001">
    <property type="protein sequence ID" value="SUC29535.1"/>
    <property type="molecule type" value="Genomic_DNA"/>
</dbReference>
<feature type="signal peptide" evidence="1">
    <location>
        <begin position="1"/>
        <end position="35"/>
    </location>
</feature>
<gene>
    <name evidence="2" type="ORF">NCTC11801_00438</name>
</gene>